<sequence>MSAMTPSQPARASVDGISIAAVAVTVIGWASSFPAIRAGLAGFGPLELGAVRFAIAAIPAALFLAVVRPSLPTSSEAWRFGFGGVVFIALYTLLLNAGEQTVPSGAASFIINVSPVMTAAMATVLLGERFSALAWTGTAISFAGVGLIALGEGDSLDFGMGALMILGSAVCTAVSTIVQKPLFARHKPLTVSAYNMILGALCLAPGLPNGLAQAYQASPAAWFAVIYLAIVPGLIAYAAWATALSRLPAARASNFLYCIPPVATLIGFLWLGEVPSLMGLAGGALALGGVVLVNLKR</sequence>
<feature type="transmembrane region" description="Helical" evidence="1">
    <location>
        <begin position="79"/>
        <end position="98"/>
    </location>
</feature>
<keyword evidence="1" id="KW-0472">Membrane</keyword>
<reference evidence="3 4" key="1">
    <citation type="submission" date="2019-04" db="EMBL/GenBank/DDBJ databases">
        <title>Phreatobacter aquaticus sp. nov.</title>
        <authorList>
            <person name="Choi A."/>
        </authorList>
    </citation>
    <scope>NUCLEOTIDE SEQUENCE [LARGE SCALE GENOMIC DNA]</scope>
    <source>
        <strain evidence="3 4">KCTC 52518</strain>
    </source>
</reference>
<feature type="transmembrane region" description="Helical" evidence="1">
    <location>
        <begin position="189"/>
        <end position="208"/>
    </location>
</feature>
<accession>A0A4D7BDE1</accession>
<dbReference type="OrthoDB" id="9809509at2"/>
<dbReference type="RefSeq" id="WP_136961403.1">
    <property type="nucleotide sequence ID" value="NZ_CP039690.1"/>
</dbReference>
<feature type="domain" description="EamA" evidence="2">
    <location>
        <begin position="160"/>
        <end position="294"/>
    </location>
</feature>
<feature type="transmembrane region" description="Helical" evidence="1">
    <location>
        <begin position="12"/>
        <end position="30"/>
    </location>
</feature>
<feature type="transmembrane region" description="Helical" evidence="1">
    <location>
        <begin position="50"/>
        <end position="67"/>
    </location>
</feature>
<evidence type="ECO:0000256" key="1">
    <source>
        <dbReference type="SAM" id="Phobius"/>
    </source>
</evidence>
<feature type="transmembrane region" description="Helical" evidence="1">
    <location>
        <begin position="104"/>
        <end position="125"/>
    </location>
</feature>
<dbReference type="InterPro" id="IPR000620">
    <property type="entry name" value="EamA_dom"/>
</dbReference>
<dbReference type="PANTHER" id="PTHR12715:SF4">
    <property type="entry name" value="EAMA DOMAIN-CONTAINING PROTEIN"/>
    <property type="match status" value="1"/>
</dbReference>
<dbReference type="EMBL" id="CP039690">
    <property type="protein sequence ID" value="QCI65957.1"/>
    <property type="molecule type" value="Genomic_DNA"/>
</dbReference>
<dbReference type="PANTHER" id="PTHR12715">
    <property type="entry name" value="TRANSPORTER, DRUG/METABOLITE EXPORTER FAMILY"/>
    <property type="match status" value="1"/>
</dbReference>
<dbReference type="Proteomes" id="UP000298781">
    <property type="component" value="Chromosome"/>
</dbReference>
<feature type="transmembrane region" description="Helical" evidence="1">
    <location>
        <begin position="252"/>
        <end position="271"/>
    </location>
</feature>
<keyword evidence="1" id="KW-0812">Transmembrane</keyword>
<protein>
    <submittedName>
        <fullName evidence="3">DMT family transporter</fullName>
    </submittedName>
</protein>
<feature type="transmembrane region" description="Helical" evidence="1">
    <location>
        <begin position="277"/>
        <end position="295"/>
    </location>
</feature>
<feature type="domain" description="EamA" evidence="2">
    <location>
        <begin position="19"/>
        <end position="149"/>
    </location>
</feature>
<dbReference type="Pfam" id="PF00892">
    <property type="entry name" value="EamA"/>
    <property type="match status" value="2"/>
</dbReference>
<evidence type="ECO:0000313" key="3">
    <source>
        <dbReference type="EMBL" id="QCI65957.1"/>
    </source>
</evidence>
<dbReference type="AlphaFoldDB" id="A0A4D7BDE1"/>
<proteinExistence type="predicted"/>
<dbReference type="Gene3D" id="1.10.3730.20">
    <property type="match status" value="2"/>
</dbReference>
<gene>
    <name evidence="3" type="ORF">E8M01_18115</name>
</gene>
<name>A0A4D7BDE1_9HYPH</name>
<dbReference type="GO" id="GO:0016020">
    <property type="term" value="C:membrane"/>
    <property type="evidence" value="ECO:0007669"/>
    <property type="project" value="InterPro"/>
</dbReference>
<evidence type="ECO:0000313" key="4">
    <source>
        <dbReference type="Proteomes" id="UP000298781"/>
    </source>
</evidence>
<keyword evidence="1" id="KW-1133">Transmembrane helix</keyword>
<keyword evidence="4" id="KW-1185">Reference proteome</keyword>
<feature type="transmembrane region" description="Helical" evidence="1">
    <location>
        <begin position="156"/>
        <end position="177"/>
    </location>
</feature>
<dbReference type="InterPro" id="IPR052756">
    <property type="entry name" value="Alkyne_AA_exporter"/>
</dbReference>
<dbReference type="KEGG" id="pstg:E8M01_18115"/>
<feature type="transmembrane region" description="Helical" evidence="1">
    <location>
        <begin position="132"/>
        <end position="150"/>
    </location>
</feature>
<evidence type="ECO:0000259" key="2">
    <source>
        <dbReference type="Pfam" id="PF00892"/>
    </source>
</evidence>
<organism evidence="3 4">
    <name type="scientific">Phreatobacter stygius</name>
    <dbReference type="NCBI Taxonomy" id="1940610"/>
    <lineage>
        <taxon>Bacteria</taxon>
        <taxon>Pseudomonadati</taxon>
        <taxon>Pseudomonadota</taxon>
        <taxon>Alphaproteobacteria</taxon>
        <taxon>Hyphomicrobiales</taxon>
        <taxon>Phreatobacteraceae</taxon>
        <taxon>Phreatobacter</taxon>
    </lineage>
</organism>
<dbReference type="InterPro" id="IPR037185">
    <property type="entry name" value="EmrE-like"/>
</dbReference>
<feature type="transmembrane region" description="Helical" evidence="1">
    <location>
        <begin position="220"/>
        <end position="240"/>
    </location>
</feature>
<dbReference type="SUPFAM" id="SSF103481">
    <property type="entry name" value="Multidrug resistance efflux transporter EmrE"/>
    <property type="match status" value="2"/>
</dbReference>